<accession>A0ABD1DP54</accession>
<dbReference type="InterPro" id="IPR000504">
    <property type="entry name" value="RRM_dom"/>
</dbReference>
<dbReference type="InterPro" id="IPR035979">
    <property type="entry name" value="RBD_domain_sf"/>
</dbReference>
<evidence type="ECO:0000313" key="5">
    <source>
        <dbReference type="Proteomes" id="UP001562425"/>
    </source>
</evidence>
<sequence length="555" mass="62837">MESTIVHITNFDLLSLDASDLVYLFGQYVDVLGVDASSTYANVQVQSPEQAQHAIYKLDGRYIQCPDGLLVPMRLSLNLSASASKWITNLPPARIRPDLEQPLWKFYVSNFNKTADFNAILNLFRPFGTLCWSSRDGSGTHGSVIVKTCSHWKQILEALHGSTLAGHQLKIIFDRKIAFTARFKEDLGKEPDLRIAQLTIRNLSRADGQKYEAELRSRFQRWGQVTWMAFGTRRKFCALHLMSRYTADEVLRQMGPLVIRGCKLVVEVGDETEDLSMLPLDVSDLVYLFGTYVDVLDIDFKPKFANVVVPTLSEAARAIHELDGRVLQHPNGDLVQMQLFLKKQSPARQPTKKLPPARFRPDLAPPIWKFYVSNLGTNTDFNVVLDLFRPYGAIVWSSRDASGTYGSVMVKTSTHWTIVTDTLRGTTLAGNRLYVTIDRKHLFATCYKGVAVSIPTPLAKGFRMMQILIGGLSRKGWKYEAELRCHFQRWGQVVRISFNTQRKICCLHLKSRYSADEILRQAGPVVTRGRRLDVAIPVEDEIEDVTTVIVEICYL</sequence>
<keyword evidence="5" id="KW-1185">Reference proteome</keyword>
<dbReference type="GO" id="GO:0003723">
    <property type="term" value="F:RNA binding"/>
    <property type="evidence" value="ECO:0007669"/>
    <property type="project" value="UniProtKB-UniRule"/>
</dbReference>
<protein>
    <recommendedName>
        <fullName evidence="3">RRM domain-containing protein</fullName>
    </recommendedName>
</protein>
<dbReference type="AlphaFoldDB" id="A0ABD1DP54"/>
<evidence type="ECO:0000313" key="4">
    <source>
        <dbReference type="EMBL" id="KAL1401393.1"/>
    </source>
</evidence>
<organism evidence="4 5">
    <name type="scientific">Culex pipiens pipiens</name>
    <name type="common">Northern house mosquito</name>
    <dbReference type="NCBI Taxonomy" id="38569"/>
    <lineage>
        <taxon>Eukaryota</taxon>
        <taxon>Metazoa</taxon>
        <taxon>Ecdysozoa</taxon>
        <taxon>Arthropoda</taxon>
        <taxon>Hexapoda</taxon>
        <taxon>Insecta</taxon>
        <taxon>Pterygota</taxon>
        <taxon>Neoptera</taxon>
        <taxon>Endopterygota</taxon>
        <taxon>Diptera</taxon>
        <taxon>Nematocera</taxon>
        <taxon>Culicoidea</taxon>
        <taxon>Culicidae</taxon>
        <taxon>Culicinae</taxon>
        <taxon>Culicini</taxon>
        <taxon>Culex</taxon>
        <taxon>Culex</taxon>
    </lineage>
</organism>
<dbReference type="InterPro" id="IPR012677">
    <property type="entry name" value="Nucleotide-bd_a/b_plait_sf"/>
</dbReference>
<reference evidence="4 5" key="1">
    <citation type="submission" date="2024-05" db="EMBL/GenBank/DDBJ databases">
        <title>Culex pipiens pipiens assembly and annotation.</title>
        <authorList>
            <person name="Alout H."/>
            <person name="Durand T."/>
        </authorList>
    </citation>
    <scope>NUCLEOTIDE SEQUENCE [LARGE SCALE GENOMIC DNA]</scope>
    <source>
        <strain evidence="4">HA-2024</strain>
        <tissue evidence="4">Whole body</tissue>
    </source>
</reference>
<dbReference type="Proteomes" id="UP001562425">
    <property type="component" value="Unassembled WGS sequence"/>
</dbReference>
<dbReference type="EMBL" id="JBEHCU010004953">
    <property type="protein sequence ID" value="KAL1401393.1"/>
    <property type="molecule type" value="Genomic_DNA"/>
</dbReference>
<evidence type="ECO:0000256" key="1">
    <source>
        <dbReference type="ARBA" id="ARBA00022884"/>
    </source>
</evidence>
<comment type="caution">
    <text evidence="4">The sequence shown here is derived from an EMBL/GenBank/DDBJ whole genome shotgun (WGS) entry which is preliminary data.</text>
</comment>
<feature type="domain" description="RRM" evidence="3">
    <location>
        <begin position="4"/>
        <end position="78"/>
    </location>
</feature>
<gene>
    <name evidence="4" type="ORF">pipiens_006640</name>
</gene>
<name>A0ABD1DP54_CULPP</name>
<evidence type="ECO:0000256" key="2">
    <source>
        <dbReference type="PROSITE-ProRule" id="PRU00176"/>
    </source>
</evidence>
<dbReference type="PROSITE" id="PS50102">
    <property type="entry name" value="RRM"/>
    <property type="match status" value="1"/>
</dbReference>
<dbReference type="CDD" id="cd00590">
    <property type="entry name" value="RRM_SF"/>
    <property type="match status" value="1"/>
</dbReference>
<proteinExistence type="predicted"/>
<dbReference type="Gene3D" id="3.30.70.330">
    <property type="match status" value="1"/>
</dbReference>
<evidence type="ECO:0000259" key="3">
    <source>
        <dbReference type="PROSITE" id="PS50102"/>
    </source>
</evidence>
<keyword evidence="1 2" id="KW-0694">RNA-binding</keyword>
<dbReference type="SUPFAM" id="SSF54928">
    <property type="entry name" value="RNA-binding domain, RBD"/>
    <property type="match status" value="4"/>
</dbReference>